<name>A0ABN8Q1V5_9CNID</name>
<reference evidence="2 3" key="1">
    <citation type="submission" date="2022-05" db="EMBL/GenBank/DDBJ databases">
        <authorList>
            <consortium name="Genoscope - CEA"/>
            <person name="William W."/>
        </authorList>
    </citation>
    <scope>NUCLEOTIDE SEQUENCE [LARGE SCALE GENOMIC DNA]</scope>
</reference>
<evidence type="ECO:0000313" key="3">
    <source>
        <dbReference type="Proteomes" id="UP001159427"/>
    </source>
</evidence>
<organism evidence="2 3">
    <name type="scientific">Porites evermanni</name>
    <dbReference type="NCBI Taxonomy" id="104178"/>
    <lineage>
        <taxon>Eukaryota</taxon>
        <taxon>Metazoa</taxon>
        <taxon>Cnidaria</taxon>
        <taxon>Anthozoa</taxon>
        <taxon>Hexacorallia</taxon>
        <taxon>Scleractinia</taxon>
        <taxon>Fungiina</taxon>
        <taxon>Poritidae</taxon>
        <taxon>Porites</taxon>
    </lineage>
</organism>
<evidence type="ECO:0000313" key="2">
    <source>
        <dbReference type="EMBL" id="CAH3155514.1"/>
    </source>
</evidence>
<gene>
    <name evidence="2" type="ORF">PEVE_00001886</name>
</gene>
<keyword evidence="1" id="KW-0175">Coiled coil</keyword>
<protein>
    <submittedName>
        <fullName evidence="2">Uncharacterized protein</fullName>
    </submittedName>
</protein>
<dbReference type="Proteomes" id="UP001159427">
    <property type="component" value="Unassembled WGS sequence"/>
</dbReference>
<comment type="caution">
    <text evidence="2">The sequence shown here is derived from an EMBL/GenBank/DDBJ whole genome shotgun (WGS) entry which is preliminary data.</text>
</comment>
<feature type="coiled-coil region" evidence="1">
    <location>
        <begin position="65"/>
        <end position="205"/>
    </location>
</feature>
<keyword evidence="3" id="KW-1185">Reference proteome</keyword>
<proteinExistence type="predicted"/>
<dbReference type="EMBL" id="CALNXI010001100">
    <property type="protein sequence ID" value="CAH3155514.1"/>
    <property type="molecule type" value="Genomic_DNA"/>
</dbReference>
<evidence type="ECO:0000256" key="1">
    <source>
        <dbReference type="SAM" id="Coils"/>
    </source>
</evidence>
<sequence length="304" mass="35198">MSLIATSSRCFNAMEAAVEAVKTGNVDSSEVMIKSIRQDGVLLQKQASILCDEFKQGEKKRQESDEDLTRQINKLHAEEVELKNRRQGLEAKKSALNEERERCYRNKRDASRRYENAKAEKREAEEKFEEAKKWCWVPGYGTFLVVRELVENNEEKARDARREMERYDGEISRAESNIRSANTAISQAEKDQNDISKKVADLNRRRESCHEELGKIKTLISFIMQATTFWEEVIMLANAATVKTEQVEKIVDRAAKKNSVKILSSRGTETKMRSFKESWMEVAEMFASEENKLLLNERFFVMSQ</sequence>
<accession>A0ABN8Q1V5</accession>